<name>A0A3G3BVK5_9CAUD</name>
<organism evidence="1 2">
    <name type="scientific">Bacillus phage vB_BcoS-136</name>
    <dbReference type="NCBI Taxonomy" id="2419619"/>
    <lineage>
        <taxon>Viruses</taxon>
        <taxon>Duplodnaviria</taxon>
        <taxon>Heunggongvirae</taxon>
        <taxon>Uroviricota</taxon>
        <taxon>Caudoviricetes</taxon>
        <taxon>Heleneionescovirinae</taxon>
        <taxon>Kenyattavirus</taxon>
        <taxon>Kenyattavirus kv136</taxon>
    </lineage>
</organism>
<gene>
    <name evidence="1" type="ORF">vBBcoS136_00038</name>
</gene>
<dbReference type="EMBL" id="MH884508">
    <property type="protein sequence ID" value="AYP68170.1"/>
    <property type="molecule type" value="Genomic_DNA"/>
</dbReference>
<accession>A0A3G3BVK5</accession>
<sequence>MNNKNKNLSVGTIREVFSYVADGVLFKTTANKNQFLRAVEYVKTLESGTKINTLESILSASGFYVEVETRSIYTFTI</sequence>
<proteinExistence type="predicted"/>
<evidence type="ECO:0000313" key="2">
    <source>
        <dbReference type="Proteomes" id="UP000274199"/>
    </source>
</evidence>
<protein>
    <submittedName>
        <fullName evidence="1">Uncharacterized protein</fullName>
    </submittedName>
</protein>
<dbReference type="Proteomes" id="UP000274199">
    <property type="component" value="Segment"/>
</dbReference>
<keyword evidence="2" id="KW-1185">Reference proteome</keyword>
<reference evidence="1 2" key="1">
    <citation type="submission" date="2018-09" db="EMBL/GenBank/DDBJ databases">
        <title>Comparative Genomic Analysis of Eight Novel Haloalkaliphilic Bacteriophages from Lake Elmenteita, Kenya.</title>
        <authorList>
            <person name="Akhwale J.K."/>
        </authorList>
    </citation>
    <scope>NUCLEOTIDE SEQUENCE [LARGE SCALE GENOMIC DNA]</scope>
</reference>
<evidence type="ECO:0000313" key="1">
    <source>
        <dbReference type="EMBL" id="AYP68170.1"/>
    </source>
</evidence>